<reference evidence="2" key="1">
    <citation type="submission" date="2014-11" db="EMBL/GenBank/DDBJ databases">
        <authorList>
            <person name="Amaro Gonzalez C."/>
        </authorList>
    </citation>
    <scope>NUCLEOTIDE SEQUENCE</scope>
</reference>
<sequence length="22" mass="2464">MCCSSLTQSTLQAQTSPPTHWR</sequence>
<organism evidence="2">
    <name type="scientific">Anguilla anguilla</name>
    <name type="common">European freshwater eel</name>
    <name type="synonym">Muraena anguilla</name>
    <dbReference type="NCBI Taxonomy" id="7936"/>
    <lineage>
        <taxon>Eukaryota</taxon>
        <taxon>Metazoa</taxon>
        <taxon>Chordata</taxon>
        <taxon>Craniata</taxon>
        <taxon>Vertebrata</taxon>
        <taxon>Euteleostomi</taxon>
        <taxon>Actinopterygii</taxon>
        <taxon>Neopterygii</taxon>
        <taxon>Teleostei</taxon>
        <taxon>Anguilliformes</taxon>
        <taxon>Anguillidae</taxon>
        <taxon>Anguilla</taxon>
    </lineage>
</organism>
<protein>
    <submittedName>
        <fullName evidence="2">Uncharacterized protein</fullName>
    </submittedName>
</protein>
<reference evidence="2" key="2">
    <citation type="journal article" date="2015" name="Fish Shellfish Immunol.">
        <title>Early steps in the European eel (Anguilla anguilla)-Vibrio vulnificus interaction in the gills: Role of the RtxA13 toxin.</title>
        <authorList>
            <person name="Callol A."/>
            <person name="Pajuelo D."/>
            <person name="Ebbesson L."/>
            <person name="Teles M."/>
            <person name="MacKenzie S."/>
            <person name="Amaro C."/>
        </authorList>
    </citation>
    <scope>NUCLEOTIDE SEQUENCE</scope>
</reference>
<dbReference type="AlphaFoldDB" id="A0A0E9VMB3"/>
<name>A0A0E9VMB3_ANGAN</name>
<evidence type="ECO:0000256" key="1">
    <source>
        <dbReference type="SAM" id="MobiDB-lite"/>
    </source>
</evidence>
<feature type="region of interest" description="Disordered" evidence="1">
    <location>
        <begin position="1"/>
        <end position="22"/>
    </location>
</feature>
<evidence type="ECO:0000313" key="2">
    <source>
        <dbReference type="EMBL" id="JAH78358.1"/>
    </source>
</evidence>
<accession>A0A0E9VMB3</accession>
<dbReference type="EMBL" id="GBXM01030219">
    <property type="protein sequence ID" value="JAH78358.1"/>
    <property type="molecule type" value="Transcribed_RNA"/>
</dbReference>
<proteinExistence type="predicted"/>